<organism evidence="6 7">
    <name type="scientific">Aspergillus sclerotialis</name>
    <dbReference type="NCBI Taxonomy" id="2070753"/>
    <lineage>
        <taxon>Eukaryota</taxon>
        <taxon>Fungi</taxon>
        <taxon>Dikarya</taxon>
        <taxon>Ascomycota</taxon>
        <taxon>Pezizomycotina</taxon>
        <taxon>Eurotiomycetes</taxon>
        <taxon>Eurotiomycetidae</taxon>
        <taxon>Eurotiales</taxon>
        <taxon>Aspergillaceae</taxon>
        <taxon>Aspergillus</taxon>
        <taxon>Aspergillus subgen. Polypaecilum</taxon>
    </lineage>
</organism>
<dbReference type="FunFam" id="3.40.50.720:FF:000721">
    <property type="entry name" value="NEDD8-activating enzyme E1 regulatory subunit"/>
    <property type="match status" value="1"/>
</dbReference>
<dbReference type="OrthoDB" id="1708823at2759"/>
<evidence type="ECO:0000256" key="4">
    <source>
        <dbReference type="PIRNR" id="PIRNR039099"/>
    </source>
</evidence>
<dbReference type="Gene3D" id="3.40.50.720">
    <property type="entry name" value="NAD(P)-binding Rossmann-like Domain"/>
    <property type="match status" value="2"/>
</dbReference>
<evidence type="ECO:0000259" key="5">
    <source>
        <dbReference type="Pfam" id="PF00899"/>
    </source>
</evidence>
<comment type="caution">
    <text evidence="6">The sequence shown here is derived from an EMBL/GenBank/DDBJ whole genome shotgun (WGS) entry which is preliminary data.</text>
</comment>
<feature type="domain" description="THIF-type NAD/FAD binding fold" evidence="5">
    <location>
        <begin position="19"/>
        <end position="551"/>
    </location>
</feature>
<comment type="function">
    <text evidence="4">Regulatory subunit of the dimeric UBA3-ULA1 E1 enzyme.</text>
</comment>
<evidence type="ECO:0000256" key="1">
    <source>
        <dbReference type="ARBA" id="ARBA00005032"/>
    </source>
</evidence>
<dbReference type="EMBL" id="MVGC01000027">
    <property type="protein sequence ID" value="RJE26229.1"/>
    <property type="molecule type" value="Genomic_DNA"/>
</dbReference>
<evidence type="ECO:0000256" key="2">
    <source>
        <dbReference type="ARBA" id="ARBA00006868"/>
    </source>
</evidence>
<dbReference type="SUPFAM" id="SSF69572">
    <property type="entry name" value="Activating enzymes of the ubiquitin-like proteins"/>
    <property type="match status" value="1"/>
</dbReference>
<comment type="similarity">
    <text evidence="2 4">Belongs to the ubiquitin-activating E1 family. ULA1 subfamily.</text>
</comment>
<dbReference type="Proteomes" id="UP000266188">
    <property type="component" value="Unassembled WGS sequence"/>
</dbReference>
<dbReference type="FunFam" id="3.40.50.720:FF:000451">
    <property type="entry name" value="NEDD8-activating enzyme E1 regulatory subunit"/>
    <property type="match status" value="1"/>
</dbReference>
<gene>
    <name evidence="6" type="ORF">PHISCL_01477</name>
</gene>
<dbReference type="PANTHER" id="PTHR10953">
    <property type="entry name" value="UBIQUITIN-ACTIVATING ENZYME E1"/>
    <property type="match status" value="1"/>
</dbReference>
<dbReference type="InterPro" id="IPR035985">
    <property type="entry name" value="Ubiquitin-activating_enz"/>
</dbReference>
<keyword evidence="7" id="KW-1185">Reference proteome</keyword>
<dbReference type="PIRSF" id="PIRSF039099">
    <property type="entry name" value="APP-BP1"/>
    <property type="match status" value="1"/>
</dbReference>
<proteinExistence type="inferred from homology"/>
<evidence type="ECO:0000313" key="7">
    <source>
        <dbReference type="Proteomes" id="UP000266188"/>
    </source>
</evidence>
<dbReference type="GO" id="GO:0045116">
    <property type="term" value="P:protein neddylation"/>
    <property type="evidence" value="ECO:0007669"/>
    <property type="project" value="UniProtKB-UniRule"/>
</dbReference>
<protein>
    <recommendedName>
        <fullName evidence="4">NEDD8-activating enzyme E1 regulatory subunit</fullName>
    </recommendedName>
</protein>
<dbReference type="GO" id="GO:0019781">
    <property type="term" value="F:NEDD8 activating enzyme activity"/>
    <property type="evidence" value="ECO:0007669"/>
    <property type="project" value="UniProtKB-UniRule"/>
</dbReference>
<dbReference type="STRING" id="2070753.A0A3A2ZSV9"/>
<keyword evidence="3 4" id="KW-0833">Ubl conjugation pathway</keyword>
<name>A0A3A2ZSV9_9EURO</name>
<dbReference type="UniPathway" id="UPA00885"/>
<evidence type="ECO:0000256" key="3">
    <source>
        <dbReference type="ARBA" id="ARBA00022786"/>
    </source>
</evidence>
<comment type="pathway">
    <text evidence="1 4">Protein modification; protein neddylation.</text>
</comment>
<dbReference type="InterPro" id="IPR045886">
    <property type="entry name" value="ThiF/MoeB/HesA"/>
</dbReference>
<accession>A0A3A2ZSV9</accession>
<reference evidence="7" key="1">
    <citation type="submission" date="2017-02" db="EMBL/GenBank/DDBJ databases">
        <authorList>
            <person name="Tafer H."/>
            <person name="Lopandic K."/>
        </authorList>
    </citation>
    <scope>NUCLEOTIDE SEQUENCE [LARGE SCALE GENOMIC DNA]</scope>
    <source>
        <strain evidence="7">CBS 366.77</strain>
    </source>
</reference>
<dbReference type="GO" id="GO:0005737">
    <property type="term" value="C:cytoplasm"/>
    <property type="evidence" value="ECO:0007669"/>
    <property type="project" value="TreeGrafter"/>
</dbReference>
<sequence length="557" mass="62512">MTDTFPHSLVGPSSKERKYDRQLRLWAASGQQALEGSRVLLVNSDGSWGKQNTGVSGVLGVEALKNLVLPGIGGFTIVDPSPVTESDLGVNFFLEEESLGKSRAEETCRLLRELNPDVEGSFHSKCISELLRDPGFLPQHKLVLISGPMKRSSLDSVRKAAWEAGLPVVYTHSVGFYSTFSLQLPSEFPIVETHPDPETTQDLRLLTPWPELKAAASRISNLDSLDDHQHGHIPYILLLLHYLVKWKDDHNGSLPSNYKEKSEFREMVRANARTNNPEGGEENFDEAVAAVLKSLNPFTLRSSIREIFDMEECKSLKPGCADFWIIAAAVRQFYLKYNELPLPGSLPDMKAQSADYISLQNIYKSKARKDVEEVTNTIRQTEAQLGDREIPIPEKDIEIFCKNAAHIKLVRGRQIPTLNEDAYTTKTIRNNLRMSESIIPIFIACQILDAIVTEIQDGKRDENSLDDEATWNAHIDEAISILNQEDPTTVDDETRQRIVEATEELRRTEGGELHNISALTGGLVAQEVLKVLTRQYVPLDNTCVFDGVRSRTEMYRL</sequence>
<dbReference type="Pfam" id="PF00899">
    <property type="entry name" value="ThiF"/>
    <property type="match status" value="1"/>
</dbReference>
<dbReference type="PANTHER" id="PTHR10953:SF29">
    <property type="entry name" value="NEDD8-ACTIVATING ENZYME E1 REGULATORY SUBUNIT"/>
    <property type="match status" value="1"/>
</dbReference>
<dbReference type="CDD" id="cd01493">
    <property type="entry name" value="APPBP1_RUB"/>
    <property type="match status" value="1"/>
</dbReference>
<dbReference type="AlphaFoldDB" id="A0A3A2ZSV9"/>
<evidence type="ECO:0000313" key="6">
    <source>
        <dbReference type="EMBL" id="RJE26229.1"/>
    </source>
</evidence>
<dbReference type="InterPro" id="IPR030667">
    <property type="entry name" value="APP-BP1"/>
</dbReference>
<dbReference type="InterPro" id="IPR000594">
    <property type="entry name" value="ThiF_NAD_FAD-bd"/>
</dbReference>